<dbReference type="InterPro" id="IPR050072">
    <property type="entry name" value="Peptidase_M20A"/>
</dbReference>
<keyword evidence="6" id="KW-0645">Protease</keyword>
<feature type="active site" description="Proton acceptor" evidence="4">
    <location>
        <position position="164"/>
    </location>
</feature>
<dbReference type="EMBL" id="FNVQ01000001">
    <property type="protein sequence ID" value="SEG24606.1"/>
    <property type="molecule type" value="Genomic_DNA"/>
</dbReference>
<dbReference type="GO" id="GO:0046872">
    <property type="term" value="F:metal ion binding"/>
    <property type="evidence" value="ECO:0007669"/>
    <property type="project" value="UniProtKB-KW"/>
</dbReference>
<dbReference type="Pfam" id="PF01546">
    <property type="entry name" value="Peptidase_M20"/>
    <property type="match status" value="1"/>
</dbReference>
<dbReference type="InterPro" id="IPR011650">
    <property type="entry name" value="Peptidase_M20_dimer"/>
</dbReference>
<dbReference type="InterPro" id="IPR002933">
    <property type="entry name" value="Peptidase_M20"/>
</dbReference>
<dbReference type="InterPro" id="IPR036264">
    <property type="entry name" value="Bact_exopeptidase_dim_dom"/>
</dbReference>
<keyword evidence="3" id="KW-0170">Cobalt</keyword>
<dbReference type="PANTHER" id="PTHR43808:SF9">
    <property type="entry name" value="BLL0789 PROTEIN"/>
    <property type="match status" value="1"/>
</dbReference>
<evidence type="ECO:0000259" key="5">
    <source>
        <dbReference type="Pfam" id="PF07687"/>
    </source>
</evidence>
<organism evidence="6 7">
    <name type="scientific">Marinobacterium lutimaris</name>
    <dbReference type="NCBI Taxonomy" id="568106"/>
    <lineage>
        <taxon>Bacteria</taxon>
        <taxon>Pseudomonadati</taxon>
        <taxon>Pseudomonadota</taxon>
        <taxon>Gammaproteobacteria</taxon>
        <taxon>Oceanospirillales</taxon>
        <taxon>Oceanospirillaceae</taxon>
        <taxon>Marinobacterium</taxon>
    </lineage>
</organism>
<feature type="domain" description="Peptidase M20 dimerisation" evidence="5">
    <location>
        <begin position="200"/>
        <end position="299"/>
    </location>
</feature>
<evidence type="ECO:0000256" key="4">
    <source>
        <dbReference type="PIRSR" id="PIRSR037238-1"/>
    </source>
</evidence>
<keyword evidence="7" id="KW-1185">Reference proteome</keyword>
<dbReference type="RefSeq" id="WP_104002675.1">
    <property type="nucleotide sequence ID" value="NZ_FNVQ01000001.1"/>
</dbReference>
<dbReference type="Gene3D" id="3.30.70.360">
    <property type="match status" value="1"/>
</dbReference>
<dbReference type="AlphaFoldDB" id="A0A1H5YMK0"/>
<feature type="active site" evidence="4">
    <location>
        <position position="103"/>
    </location>
</feature>
<dbReference type="OrthoDB" id="9776600at2"/>
<keyword evidence="6" id="KW-0121">Carboxypeptidase</keyword>
<dbReference type="NCBIfam" id="NF005602">
    <property type="entry name" value="PRK07338.1"/>
    <property type="match status" value="1"/>
</dbReference>
<gene>
    <name evidence="6" type="ORF">SAMN05444390_1011804</name>
</gene>
<dbReference type="Pfam" id="PF07687">
    <property type="entry name" value="M20_dimer"/>
    <property type="match status" value="1"/>
</dbReference>
<name>A0A1H5YMK0_9GAMM</name>
<dbReference type="InterPro" id="IPR017150">
    <property type="entry name" value="Pept_M20_glutamate_carboxypep"/>
</dbReference>
<evidence type="ECO:0000256" key="2">
    <source>
        <dbReference type="ARBA" id="ARBA00022801"/>
    </source>
</evidence>
<reference evidence="6 7" key="1">
    <citation type="submission" date="2016-10" db="EMBL/GenBank/DDBJ databases">
        <authorList>
            <person name="de Groot N.N."/>
        </authorList>
    </citation>
    <scope>NUCLEOTIDE SEQUENCE [LARGE SCALE GENOMIC DNA]</scope>
    <source>
        <strain evidence="6 7">DSM 22012</strain>
    </source>
</reference>
<keyword evidence="1" id="KW-0479">Metal-binding</keyword>
<evidence type="ECO:0000256" key="1">
    <source>
        <dbReference type="ARBA" id="ARBA00022723"/>
    </source>
</evidence>
<accession>A0A1H5YMK0</accession>
<dbReference type="PANTHER" id="PTHR43808">
    <property type="entry name" value="ACETYLORNITHINE DEACETYLASE"/>
    <property type="match status" value="1"/>
</dbReference>
<evidence type="ECO:0000313" key="7">
    <source>
        <dbReference type="Proteomes" id="UP000236745"/>
    </source>
</evidence>
<dbReference type="SUPFAM" id="SSF55031">
    <property type="entry name" value="Bacterial exopeptidase dimerisation domain"/>
    <property type="match status" value="1"/>
</dbReference>
<keyword evidence="2" id="KW-0378">Hydrolase</keyword>
<evidence type="ECO:0000313" key="6">
    <source>
        <dbReference type="EMBL" id="SEG24606.1"/>
    </source>
</evidence>
<dbReference type="SUPFAM" id="SSF53187">
    <property type="entry name" value="Zn-dependent exopeptidases"/>
    <property type="match status" value="1"/>
</dbReference>
<sequence>MNLSAYQTELDWITSQQQAMLHATSELALINSGSMNVQGIERVGDRLLQYSAPLDAEQKRIDLPPLEEINDRGELHNRSVGAAIRLRKHPQAERQILLCGHMDTVFAPDSPFQELTWLDANRLNGPGVTDMKGGLVIMIHALIALERSALAGKLGWTLIFNPDEEIGSPCSDILITDAAKHAQLGLVFEPALPDGSFAGERKGSGNFTLVMRGRAAHAGRDIGSGRNAIRALCDFISALDNLNGQREGVTINPARFNGGGPLNQVPDLAVARFNVRTRKKEDEHWIQQQLNALSAEINARDGLSLRIHGGFSRPPKQLTPAAHELAALLAECGSALDIPVHWSATGGCCDGNNIAAQGIPVIDTLGAEGGCIHSSEEFLIVDSLNRRARLTALLLFSLAEGQLDYQLWPQLTSR</sequence>
<proteinExistence type="predicted"/>
<dbReference type="PIRSF" id="PIRSF037238">
    <property type="entry name" value="Carboxypeptidase_G2"/>
    <property type="match status" value="1"/>
</dbReference>
<dbReference type="Gene3D" id="3.40.630.10">
    <property type="entry name" value="Zn peptidases"/>
    <property type="match status" value="1"/>
</dbReference>
<evidence type="ECO:0000256" key="3">
    <source>
        <dbReference type="ARBA" id="ARBA00023285"/>
    </source>
</evidence>
<dbReference type="GO" id="GO:0004180">
    <property type="term" value="F:carboxypeptidase activity"/>
    <property type="evidence" value="ECO:0007669"/>
    <property type="project" value="UniProtKB-KW"/>
</dbReference>
<protein>
    <submittedName>
        <fullName evidence="6">Glutamate carboxypeptidase</fullName>
    </submittedName>
</protein>
<dbReference type="Proteomes" id="UP000236745">
    <property type="component" value="Unassembled WGS sequence"/>
</dbReference>